<evidence type="ECO:0000256" key="2">
    <source>
        <dbReference type="ARBA" id="ARBA00009463"/>
    </source>
</evidence>
<dbReference type="InterPro" id="IPR013328">
    <property type="entry name" value="6PGD_dom2"/>
</dbReference>
<dbReference type="NCBIfam" id="NF004783">
    <property type="entry name" value="PRK06129.1"/>
    <property type="match status" value="1"/>
</dbReference>
<dbReference type="SUPFAM" id="SSF48179">
    <property type="entry name" value="6-phosphogluconate dehydrogenase C-terminal domain-like"/>
    <property type="match status" value="1"/>
</dbReference>
<evidence type="ECO:0000259" key="5">
    <source>
        <dbReference type="Pfam" id="PF02737"/>
    </source>
</evidence>
<dbReference type="EMBL" id="JAATJN010000001">
    <property type="protein sequence ID" value="NJC58745.1"/>
    <property type="molecule type" value="Genomic_DNA"/>
</dbReference>
<comment type="pathway">
    <text evidence="1">Lipid metabolism; butanoate metabolism.</text>
</comment>
<dbReference type="InterPro" id="IPR008927">
    <property type="entry name" value="6-PGluconate_DH-like_C_sf"/>
</dbReference>
<name>A0A846S4P8_9MICO</name>
<gene>
    <name evidence="6" type="ORF">BKA07_003780</name>
</gene>
<dbReference type="InterPro" id="IPR006108">
    <property type="entry name" value="3HC_DH_C"/>
</dbReference>
<organism evidence="6 7">
    <name type="scientific">Brevibacterium marinum</name>
    <dbReference type="NCBI Taxonomy" id="418643"/>
    <lineage>
        <taxon>Bacteria</taxon>
        <taxon>Bacillati</taxon>
        <taxon>Actinomycetota</taxon>
        <taxon>Actinomycetes</taxon>
        <taxon>Micrococcales</taxon>
        <taxon>Brevibacteriaceae</taxon>
        <taxon>Brevibacterium</taxon>
    </lineage>
</organism>
<dbReference type="Pfam" id="PF02737">
    <property type="entry name" value="3HCDH_N"/>
    <property type="match status" value="1"/>
</dbReference>
<protein>
    <submittedName>
        <fullName evidence="6">3-hydroxyacyl-CoA dehydrogenase</fullName>
    </submittedName>
</protein>
<evidence type="ECO:0000313" key="6">
    <source>
        <dbReference type="EMBL" id="NJC58745.1"/>
    </source>
</evidence>
<accession>A0A846S4P8</accession>
<evidence type="ECO:0000313" key="7">
    <source>
        <dbReference type="Proteomes" id="UP000576792"/>
    </source>
</evidence>
<evidence type="ECO:0000256" key="1">
    <source>
        <dbReference type="ARBA" id="ARBA00005086"/>
    </source>
</evidence>
<dbReference type="GO" id="GO:0050104">
    <property type="term" value="F:L-gulonate 3-dehydrogenase activity"/>
    <property type="evidence" value="ECO:0007669"/>
    <property type="project" value="TreeGrafter"/>
</dbReference>
<dbReference type="InterPro" id="IPR006176">
    <property type="entry name" value="3-OHacyl-CoA_DH_NAD-bd"/>
</dbReference>
<dbReference type="GO" id="GO:0006631">
    <property type="term" value="P:fatty acid metabolic process"/>
    <property type="evidence" value="ECO:0007669"/>
    <property type="project" value="InterPro"/>
</dbReference>
<comment type="similarity">
    <text evidence="2">Belongs to the 3-hydroxyacyl-CoA dehydrogenase family.</text>
</comment>
<dbReference type="SUPFAM" id="SSF51735">
    <property type="entry name" value="NAD(P)-binding Rossmann-fold domains"/>
    <property type="match status" value="1"/>
</dbReference>
<comment type="caution">
    <text evidence="6">The sequence shown here is derived from an EMBL/GenBank/DDBJ whole genome shotgun (WGS) entry which is preliminary data.</text>
</comment>
<dbReference type="Proteomes" id="UP000576792">
    <property type="component" value="Unassembled WGS sequence"/>
</dbReference>
<keyword evidence="3" id="KW-0560">Oxidoreductase</keyword>
<dbReference type="Pfam" id="PF00725">
    <property type="entry name" value="3HCDH"/>
    <property type="match status" value="1"/>
</dbReference>
<feature type="domain" description="3-hydroxyacyl-CoA dehydrogenase C-terminal" evidence="4">
    <location>
        <begin position="184"/>
        <end position="255"/>
    </location>
</feature>
<feature type="domain" description="3-hydroxyacyl-CoA dehydrogenase NAD binding" evidence="5">
    <location>
        <begin position="4"/>
        <end position="179"/>
    </location>
</feature>
<evidence type="ECO:0000256" key="3">
    <source>
        <dbReference type="ARBA" id="ARBA00023002"/>
    </source>
</evidence>
<dbReference type="PROSITE" id="PS00065">
    <property type="entry name" value="D_2_HYDROXYACID_DH_1"/>
    <property type="match status" value="1"/>
</dbReference>
<sequence length="313" mass="34181">MSRIGIIGAGSIGSAFALLFADAGYRVRVYDPDLSAAARSQETISNRASQLAQYGLLRSDHERISRLIDYVPTVAEAVNEALLVQESGPEDVVQKRQIFADLTAATSPHTILASSSSSIPTSRFVPETSAERALIAHPGNPPYLLRIIEIVGNPATSEEVLSRAESIYAKADLTPVRIRQEIEGFVFNRLQGAVLREAYALVSEGTVDPDGLDTLVRDGLGLRWAVLGPFATSDLNVRGGIRAHAKRMGDAYQRMASGRGPSEAWTEAMIDEVEAARRREVPLSSWDDAVADRDLELMKLLNSRQPNLRKEDR</sequence>
<dbReference type="PANTHER" id="PTHR48075">
    <property type="entry name" value="3-HYDROXYACYL-COA DEHYDROGENASE FAMILY PROTEIN"/>
    <property type="match status" value="1"/>
</dbReference>
<dbReference type="Gene3D" id="3.40.50.720">
    <property type="entry name" value="NAD(P)-binding Rossmann-like Domain"/>
    <property type="match status" value="1"/>
</dbReference>
<dbReference type="AlphaFoldDB" id="A0A846S4P8"/>
<dbReference type="PROSITE" id="PS00067">
    <property type="entry name" value="3HCDH"/>
    <property type="match status" value="1"/>
</dbReference>
<dbReference type="PANTHER" id="PTHR48075:SF1">
    <property type="entry name" value="LAMBDA-CRYSTALLIN HOMOLOG"/>
    <property type="match status" value="1"/>
</dbReference>
<dbReference type="Gene3D" id="1.10.1040.10">
    <property type="entry name" value="N-(1-d-carboxylethyl)-l-norvaline Dehydrogenase, domain 2"/>
    <property type="match status" value="1"/>
</dbReference>
<evidence type="ECO:0000259" key="4">
    <source>
        <dbReference type="Pfam" id="PF00725"/>
    </source>
</evidence>
<dbReference type="RefSeq" id="WP_167952677.1">
    <property type="nucleotide sequence ID" value="NZ_BAAAPQ010000026.1"/>
</dbReference>
<reference evidence="6 7" key="1">
    <citation type="submission" date="2020-03" db="EMBL/GenBank/DDBJ databases">
        <title>Sequencing the genomes of 1000 actinobacteria strains.</title>
        <authorList>
            <person name="Klenk H.-P."/>
        </authorList>
    </citation>
    <scope>NUCLEOTIDE SEQUENCE [LARGE SCALE GENOMIC DNA]</scope>
    <source>
        <strain evidence="6 7">DSM 18964</strain>
    </source>
</reference>
<proteinExistence type="inferred from homology"/>
<keyword evidence="7" id="KW-1185">Reference proteome</keyword>
<dbReference type="InterPro" id="IPR006180">
    <property type="entry name" value="3-OHacyl-CoA_DH_CS"/>
</dbReference>
<dbReference type="GO" id="GO:0070403">
    <property type="term" value="F:NAD+ binding"/>
    <property type="evidence" value="ECO:0007669"/>
    <property type="project" value="InterPro"/>
</dbReference>
<dbReference type="InterPro" id="IPR029752">
    <property type="entry name" value="D-isomer_DH_CS1"/>
</dbReference>
<dbReference type="InterPro" id="IPR036291">
    <property type="entry name" value="NAD(P)-bd_dom_sf"/>
</dbReference>